<sequence>MTYHDMDSRDTIIEIIADTLQVPREQVREESKLIDLAKDSIALFELLIRLEKQFSHKVKYEDIAHIETVGDISAFIGALPSATVLPLSQESVA</sequence>
<protein>
    <submittedName>
        <fullName evidence="2">Acyl carrier protein</fullName>
    </submittedName>
</protein>
<proteinExistence type="predicted"/>
<dbReference type="DIP" id="DIP-29147N"/>
<dbReference type="IntAct" id="Q8KNZ8">
    <property type="interactions" value="1"/>
</dbReference>
<name>Q8KNZ8_9BACT</name>
<dbReference type="EMBL" id="JF429413">
    <property type="protein sequence ID" value="AAM97305.1"/>
    <property type="molecule type" value="Genomic_DNA"/>
</dbReference>
<reference evidence="2" key="2">
    <citation type="journal article" date="2011" name="J. Bacteriol.">
        <title>Long-chain N-acyl amino acid synthases are linked to the putative PEP-CTERM/exosortase protein-sorting system in Gram-negative bacteria.</title>
        <authorList>
            <person name="Craig J.W."/>
            <person name="Cherry M.A."/>
            <person name="Brady S.F."/>
        </authorList>
    </citation>
    <scope>NUCLEOTIDE SEQUENCE</scope>
</reference>
<feature type="domain" description="Carrier" evidence="1">
    <location>
        <begin position="6"/>
        <end position="80"/>
    </location>
</feature>
<dbReference type="InterPro" id="IPR036736">
    <property type="entry name" value="ACP-like_sf"/>
</dbReference>
<accession>Q8KNZ8</accession>
<dbReference type="InterPro" id="IPR009081">
    <property type="entry name" value="PP-bd_ACP"/>
</dbReference>
<evidence type="ECO:0000313" key="2">
    <source>
        <dbReference type="EMBL" id="AAM97305.1"/>
    </source>
</evidence>
<dbReference type="SUPFAM" id="SSF47336">
    <property type="entry name" value="ACP-like"/>
    <property type="match status" value="1"/>
</dbReference>
<dbReference type="AlphaFoldDB" id="Q8KNZ8"/>
<dbReference type="PROSITE" id="PS50075">
    <property type="entry name" value="CARRIER"/>
    <property type="match status" value="1"/>
</dbReference>
<dbReference type="Gene3D" id="1.10.1200.10">
    <property type="entry name" value="ACP-like"/>
    <property type="match status" value="1"/>
</dbReference>
<reference evidence="2" key="1">
    <citation type="journal article" date="2002" name="J. Am. Chem. Soc.">
        <title>New natural product families from an environmental DNA (eDNA) gene cluster.</title>
        <authorList>
            <person name="Brady S.F."/>
            <person name="Chao C.J."/>
            <person name="Clardy J."/>
        </authorList>
    </citation>
    <scope>NUCLEOTIDE SEQUENCE</scope>
</reference>
<organism evidence="2">
    <name type="scientific">uncultured bacterium CSLC2</name>
    <dbReference type="NCBI Taxonomy" id="1091571"/>
    <lineage>
        <taxon>Bacteria</taxon>
        <taxon>environmental samples</taxon>
    </lineage>
</organism>
<evidence type="ECO:0000259" key="1">
    <source>
        <dbReference type="PROSITE" id="PS50075"/>
    </source>
</evidence>
<dbReference type="Pfam" id="PF00550">
    <property type="entry name" value="PP-binding"/>
    <property type="match status" value="1"/>
</dbReference>